<evidence type="ECO:0000256" key="1">
    <source>
        <dbReference type="ARBA" id="ARBA00001947"/>
    </source>
</evidence>
<dbReference type="PROSITE" id="PS00483">
    <property type="entry name" value="DIHYDROOROTASE_2"/>
    <property type="match status" value="1"/>
</dbReference>
<evidence type="ECO:0000256" key="4">
    <source>
        <dbReference type="ARBA" id="ARBA00012860"/>
    </source>
</evidence>
<dbReference type="InterPro" id="IPR006680">
    <property type="entry name" value="Amidohydro-rel"/>
</dbReference>
<accession>A0A3M7EC45</accession>
<evidence type="ECO:0000256" key="6">
    <source>
        <dbReference type="ARBA" id="ARBA00022801"/>
    </source>
</evidence>
<dbReference type="EC" id="3.5.2.3" evidence="4"/>
<evidence type="ECO:0000256" key="3">
    <source>
        <dbReference type="ARBA" id="ARBA00005631"/>
    </source>
</evidence>
<name>A0A3M7EC45_HORWE</name>
<evidence type="ECO:0000313" key="11">
    <source>
        <dbReference type="Proteomes" id="UP000281468"/>
    </source>
</evidence>
<comment type="cofactor">
    <cofactor evidence="1">
        <name>Zn(2+)</name>
        <dbReference type="ChEBI" id="CHEBI:29105"/>
    </cofactor>
</comment>
<dbReference type="EMBL" id="QWIQ01000889">
    <property type="protein sequence ID" value="RMY74178.1"/>
    <property type="molecule type" value="Genomic_DNA"/>
</dbReference>
<dbReference type="InterPro" id="IPR002195">
    <property type="entry name" value="Dihydroorotase_CS"/>
</dbReference>
<keyword evidence="5" id="KW-0479">Metal-binding</keyword>
<comment type="caution">
    <text evidence="10">The sequence shown here is derived from an EMBL/GenBank/DDBJ whole genome shotgun (WGS) entry which is preliminary data.</text>
</comment>
<comment type="similarity">
    <text evidence="3">Belongs to the metallo-dependent hydrolases superfamily. DHOase family. Class II DHOase subfamily.</text>
</comment>
<dbReference type="AlphaFoldDB" id="A0A3M7EC45"/>
<dbReference type="HAMAP" id="MF_00219">
    <property type="entry name" value="PyrC_classII"/>
    <property type="match status" value="1"/>
</dbReference>
<dbReference type="InterPro" id="IPR004721">
    <property type="entry name" value="DHOdimr"/>
</dbReference>
<evidence type="ECO:0000256" key="8">
    <source>
        <dbReference type="ARBA" id="ARBA00022975"/>
    </source>
</evidence>
<evidence type="ECO:0000256" key="5">
    <source>
        <dbReference type="ARBA" id="ARBA00022723"/>
    </source>
</evidence>
<dbReference type="GO" id="GO:0005737">
    <property type="term" value="C:cytoplasm"/>
    <property type="evidence" value="ECO:0007669"/>
    <property type="project" value="TreeGrafter"/>
</dbReference>
<evidence type="ECO:0000313" key="10">
    <source>
        <dbReference type="EMBL" id="RMY74178.1"/>
    </source>
</evidence>
<dbReference type="Proteomes" id="UP000281468">
    <property type="component" value="Unassembled WGS sequence"/>
</dbReference>
<gene>
    <name evidence="10" type="ORF">D0862_14161</name>
</gene>
<dbReference type="UniPathway" id="UPA00070">
    <property type="reaction ID" value="UER00117"/>
</dbReference>
<dbReference type="GO" id="GO:0046872">
    <property type="term" value="F:metal ion binding"/>
    <property type="evidence" value="ECO:0007669"/>
    <property type="project" value="UniProtKB-KW"/>
</dbReference>
<dbReference type="InterPro" id="IPR032466">
    <property type="entry name" value="Metal_Hydrolase"/>
</dbReference>
<keyword evidence="6" id="KW-0378">Hydrolase</keyword>
<dbReference type="GO" id="GO:0004151">
    <property type="term" value="F:dihydroorotase activity"/>
    <property type="evidence" value="ECO:0007669"/>
    <property type="project" value="UniProtKB-EC"/>
</dbReference>
<reference evidence="10 11" key="1">
    <citation type="journal article" date="2018" name="BMC Genomics">
        <title>Genomic evidence for intraspecific hybridization in a clonal and extremely halotolerant yeast.</title>
        <authorList>
            <person name="Gostincar C."/>
            <person name="Stajich J.E."/>
            <person name="Zupancic J."/>
            <person name="Zalar P."/>
            <person name="Gunde-Cimerman N."/>
        </authorList>
    </citation>
    <scope>NUCLEOTIDE SEQUENCE [LARGE SCALE GENOMIC DNA]</scope>
    <source>
        <strain evidence="10 11">EXF-171</strain>
    </source>
</reference>
<dbReference type="SUPFAM" id="SSF51556">
    <property type="entry name" value="Metallo-dependent hydrolases"/>
    <property type="match status" value="1"/>
</dbReference>
<feature type="domain" description="Amidohydrolase-related" evidence="9">
    <location>
        <begin position="22"/>
        <end position="275"/>
    </location>
</feature>
<dbReference type="Pfam" id="PF01979">
    <property type="entry name" value="Amidohydro_1"/>
    <property type="match status" value="1"/>
</dbReference>
<evidence type="ECO:0000259" key="9">
    <source>
        <dbReference type="Pfam" id="PF01979"/>
    </source>
</evidence>
<dbReference type="NCBIfam" id="TIGR00856">
    <property type="entry name" value="pyrC_dimer"/>
    <property type="match status" value="1"/>
</dbReference>
<evidence type="ECO:0000256" key="7">
    <source>
        <dbReference type="ARBA" id="ARBA00022833"/>
    </source>
</evidence>
<proteinExistence type="inferred from homology"/>
<comment type="pathway">
    <text evidence="2">Pyrimidine metabolism; UMP biosynthesis via de novo pathway; (S)-dihydroorotate from bicarbonate: step 3/3.</text>
</comment>
<dbReference type="Gene3D" id="3.20.20.140">
    <property type="entry name" value="Metal-dependent hydrolases"/>
    <property type="match status" value="1"/>
</dbReference>
<dbReference type="GO" id="GO:0006207">
    <property type="term" value="P:'de novo' pyrimidine nucleobase biosynthetic process"/>
    <property type="evidence" value="ECO:0007669"/>
    <property type="project" value="TreeGrafter"/>
</dbReference>
<dbReference type="PANTHER" id="PTHR43137">
    <property type="entry name" value="DIHYDROOROTASE"/>
    <property type="match status" value="1"/>
</dbReference>
<dbReference type="PANTHER" id="PTHR43137:SF1">
    <property type="entry name" value="DIHYDROOROTASE"/>
    <property type="match status" value="1"/>
</dbReference>
<dbReference type="FunFam" id="3.20.20.140:FF:000041">
    <property type="entry name" value="Dihydroorotase, variant"/>
    <property type="match status" value="1"/>
</dbReference>
<dbReference type="GO" id="GO:0044205">
    <property type="term" value="P:'de novo' UMP biosynthetic process"/>
    <property type="evidence" value="ECO:0007669"/>
    <property type="project" value="UniProtKB-UniPathway"/>
</dbReference>
<evidence type="ECO:0000256" key="2">
    <source>
        <dbReference type="ARBA" id="ARBA00004880"/>
    </source>
</evidence>
<protein>
    <recommendedName>
        <fullName evidence="4">dihydroorotase</fullName>
        <ecNumber evidence="4">3.5.2.3</ecNumber>
    </recommendedName>
</protein>
<organism evidence="10 11">
    <name type="scientific">Hortaea werneckii</name>
    <name type="common">Black yeast</name>
    <name type="synonym">Cladosporium werneckii</name>
    <dbReference type="NCBI Taxonomy" id="91943"/>
    <lineage>
        <taxon>Eukaryota</taxon>
        <taxon>Fungi</taxon>
        <taxon>Dikarya</taxon>
        <taxon>Ascomycota</taxon>
        <taxon>Pezizomycotina</taxon>
        <taxon>Dothideomycetes</taxon>
        <taxon>Dothideomycetidae</taxon>
        <taxon>Mycosphaerellales</taxon>
        <taxon>Teratosphaeriaceae</taxon>
        <taxon>Hortaea</taxon>
    </lineage>
</organism>
<keyword evidence="8" id="KW-0665">Pyrimidine biosynthesis</keyword>
<sequence length="503" mass="56308">MISLSRSTPTTMPLEKLEGVELPAAADMHVHLRENEMMELVTPMIRRGGVNTVFVMPNLVPPITTVAHCLAYKKQLQELAPDVTFLMSLYLHPHISPATVKEAKQAGITGIKSYPHGVTTHSDHGVMSYEQFYPVFEEMERQDMVLNLHGELPPSQGQDITVLNAEESFLPTLKDLHRRFPNLRIILEHCTSAAAIQAVKECGPTVAATITAHHPFLIVDDWAGDPHCFCKPVAKLPSDRRAILKTLISGDPKFFFGTDSAPHPAHTKRADRFAAGVFTQPHAVGYVVDALEQGIETGVLREEDVTKEKLQGFLCDFGRKFYKVQNERQERISLQRRKDVVEEVLRSEDGKVEVVPFRRGKMTWEAKWLLTYLLQPTVAAPGKLPKEKSSPPLHYNSVHYSADELLLLHNTHPSYNLPKAGAETHLLNLTETCEPPNVLQCKFGGSTAFPPDLVVVVVVLVEEEEEEEDELQLELVPVLERLPMELKLVSLPTFCSAPWQSPK</sequence>
<keyword evidence="7" id="KW-0862">Zinc</keyword>
<dbReference type="VEuPathDB" id="FungiDB:BTJ68_12747"/>
<dbReference type="PROSITE" id="PS00482">
    <property type="entry name" value="DIHYDROOROTASE_1"/>
    <property type="match status" value="1"/>
</dbReference>